<protein>
    <submittedName>
        <fullName evidence="2">Uncharacterized protein</fullName>
    </submittedName>
</protein>
<reference evidence="2 3" key="1">
    <citation type="submission" date="2024-02" db="EMBL/GenBank/DDBJ databases">
        <title>High-quality chromosome-scale genome assembly of Pensacola bahiagrass (Paspalum notatum Flugge var. saurae).</title>
        <authorList>
            <person name="Vega J.M."/>
            <person name="Podio M."/>
            <person name="Orjuela J."/>
            <person name="Siena L.A."/>
            <person name="Pessino S.C."/>
            <person name="Combes M.C."/>
            <person name="Mariac C."/>
            <person name="Albertini E."/>
            <person name="Pupilli F."/>
            <person name="Ortiz J.P.A."/>
            <person name="Leblanc O."/>
        </authorList>
    </citation>
    <scope>NUCLEOTIDE SEQUENCE [LARGE SCALE GENOMIC DNA]</scope>
    <source>
        <strain evidence="2">R1</strain>
        <tissue evidence="2">Leaf</tissue>
    </source>
</reference>
<proteinExistence type="predicted"/>
<dbReference type="Proteomes" id="UP001341281">
    <property type="component" value="Chromosome 01"/>
</dbReference>
<dbReference type="InterPro" id="IPR004242">
    <property type="entry name" value="Transposase_21"/>
</dbReference>
<evidence type="ECO:0000313" key="2">
    <source>
        <dbReference type="EMBL" id="WVZ49685.1"/>
    </source>
</evidence>
<evidence type="ECO:0000313" key="3">
    <source>
        <dbReference type="Proteomes" id="UP001341281"/>
    </source>
</evidence>
<accession>A0AAQ3PHK1</accession>
<feature type="compositionally biased region" description="Basic and acidic residues" evidence="1">
    <location>
        <begin position="121"/>
        <end position="134"/>
    </location>
</feature>
<organism evidence="2 3">
    <name type="scientific">Paspalum notatum var. saurae</name>
    <dbReference type="NCBI Taxonomy" id="547442"/>
    <lineage>
        <taxon>Eukaryota</taxon>
        <taxon>Viridiplantae</taxon>
        <taxon>Streptophyta</taxon>
        <taxon>Embryophyta</taxon>
        <taxon>Tracheophyta</taxon>
        <taxon>Spermatophyta</taxon>
        <taxon>Magnoliopsida</taxon>
        <taxon>Liliopsida</taxon>
        <taxon>Poales</taxon>
        <taxon>Poaceae</taxon>
        <taxon>PACMAD clade</taxon>
        <taxon>Panicoideae</taxon>
        <taxon>Andropogonodae</taxon>
        <taxon>Paspaleae</taxon>
        <taxon>Paspalinae</taxon>
        <taxon>Paspalum</taxon>
    </lineage>
</organism>
<evidence type="ECO:0000256" key="1">
    <source>
        <dbReference type="SAM" id="MobiDB-lite"/>
    </source>
</evidence>
<dbReference type="EMBL" id="CP144745">
    <property type="protein sequence ID" value="WVZ49685.1"/>
    <property type="molecule type" value="Genomic_DNA"/>
</dbReference>
<dbReference type="Pfam" id="PF02992">
    <property type="entry name" value="Transposase_21"/>
    <property type="match status" value="1"/>
</dbReference>
<feature type="compositionally biased region" description="Polar residues" evidence="1">
    <location>
        <begin position="141"/>
        <end position="151"/>
    </location>
</feature>
<sequence>MSLRDWLQRLYMHEETAKLMRSHDRSLSGKIVHSCDGEAWQHFGVEYLDFASDRRNVRLAIAIDGRFALGNGAVRAADIRATAKEGSSRASTTTFIRGPSNCKATGSSHVGSESSNGSIDAEGHHSSKDQDGADRVAVGEWQQTPHVLTGS</sequence>
<feature type="compositionally biased region" description="Low complexity" evidence="1">
    <location>
        <begin position="106"/>
        <end position="118"/>
    </location>
</feature>
<gene>
    <name evidence="2" type="ORF">U9M48_001021</name>
</gene>
<dbReference type="AlphaFoldDB" id="A0AAQ3PHK1"/>
<keyword evidence="3" id="KW-1185">Reference proteome</keyword>
<name>A0AAQ3PHK1_PASNO</name>
<feature type="region of interest" description="Disordered" evidence="1">
    <location>
        <begin position="84"/>
        <end position="151"/>
    </location>
</feature>